<sequence length="156" mass="17200">MKKILLASLIATLTLTACEKQSQQTAAEQPQPAQTAVAAETHDAMEDSADHQDHDHDEHDHEHDHAGHMHSHDEGDAYQCGSKTIHIAVHDYEGETEAHLTDDSIVYDLNQDPDNPARFTTDNGIENNQPMALTIDGNNARVTSNNRVLLDCTKQS</sequence>
<evidence type="ECO:0000313" key="4">
    <source>
        <dbReference type="Proteomes" id="UP000190683"/>
    </source>
</evidence>
<dbReference type="AlphaFoldDB" id="A0A1T0CVV5"/>
<organism evidence="3 4">
    <name type="scientific">Moraxella porci DSM 25326</name>
    <dbReference type="NCBI Taxonomy" id="573983"/>
    <lineage>
        <taxon>Bacteria</taxon>
        <taxon>Pseudomonadati</taxon>
        <taxon>Pseudomonadota</taxon>
        <taxon>Gammaproteobacteria</taxon>
        <taxon>Moraxellales</taxon>
        <taxon>Moraxellaceae</taxon>
        <taxon>Moraxella</taxon>
    </lineage>
</organism>
<keyword evidence="2" id="KW-0732">Signal</keyword>
<feature type="region of interest" description="Disordered" evidence="1">
    <location>
        <begin position="24"/>
        <end position="74"/>
    </location>
</feature>
<evidence type="ECO:0008006" key="5">
    <source>
        <dbReference type="Google" id="ProtNLM"/>
    </source>
</evidence>
<gene>
    <name evidence="3" type="ORF">B0681_00985</name>
</gene>
<dbReference type="PROSITE" id="PS51257">
    <property type="entry name" value="PROKAR_LIPOPROTEIN"/>
    <property type="match status" value="1"/>
</dbReference>
<dbReference type="STRING" id="573983.B0681_00985"/>
<feature type="compositionally biased region" description="Low complexity" evidence="1">
    <location>
        <begin position="24"/>
        <end position="39"/>
    </location>
</feature>
<feature type="compositionally biased region" description="Basic and acidic residues" evidence="1">
    <location>
        <begin position="40"/>
        <end position="74"/>
    </location>
</feature>
<comment type="caution">
    <text evidence="3">The sequence shown here is derived from an EMBL/GenBank/DDBJ whole genome shotgun (WGS) entry which is preliminary data.</text>
</comment>
<dbReference type="RefSeq" id="WP_078316878.1">
    <property type="nucleotide sequence ID" value="NZ_MUYV01000001.1"/>
</dbReference>
<protein>
    <recommendedName>
        <fullName evidence="5">C-type lysozyme inhibitor domain-containing protein</fullName>
    </recommendedName>
</protein>
<feature type="chain" id="PRO_5011983980" description="C-type lysozyme inhibitor domain-containing protein" evidence="2">
    <location>
        <begin position="18"/>
        <end position="156"/>
    </location>
</feature>
<evidence type="ECO:0000313" key="3">
    <source>
        <dbReference type="EMBL" id="OOS26488.1"/>
    </source>
</evidence>
<evidence type="ECO:0000256" key="2">
    <source>
        <dbReference type="SAM" id="SignalP"/>
    </source>
</evidence>
<reference evidence="3 4" key="1">
    <citation type="submission" date="2017-02" db="EMBL/GenBank/DDBJ databases">
        <title>Draft genome sequence of Moraxella porci CCUG 54912T type strain.</title>
        <authorList>
            <person name="Salva-Serra F."/>
            <person name="Engstrom-Jakobsson H."/>
            <person name="Thorell K."/>
            <person name="Jaen-Luchoro D."/>
            <person name="Gonzales-Siles L."/>
            <person name="Karlsson R."/>
            <person name="Yazdan S."/>
            <person name="Boulund F."/>
            <person name="Johnning A."/>
            <person name="Engstrand L."/>
            <person name="Kristiansson E."/>
            <person name="Moore E."/>
        </authorList>
    </citation>
    <scope>NUCLEOTIDE SEQUENCE [LARGE SCALE GENOMIC DNA]</scope>
    <source>
        <strain evidence="3 4">CCUG 54912</strain>
    </source>
</reference>
<dbReference type="Proteomes" id="UP000190683">
    <property type="component" value="Unassembled WGS sequence"/>
</dbReference>
<name>A0A1T0CVV5_9GAMM</name>
<feature type="signal peptide" evidence="2">
    <location>
        <begin position="1"/>
        <end position="17"/>
    </location>
</feature>
<keyword evidence="4" id="KW-1185">Reference proteome</keyword>
<evidence type="ECO:0000256" key="1">
    <source>
        <dbReference type="SAM" id="MobiDB-lite"/>
    </source>
</evidence>
<dbReference type="EMBL" id="MUYV01000001">
    <property type="protein sequence ID" value="OOS26488.1"/>
    <property type="molecule type" value="Genomic_DNA"/>
</dbReference>
<proteinExistence type="predicted"/>
<accession>A0A1T0CVV5</accession>